<sequence length="357" mass="42210">MRKIILPINNPPILAYQYLAFPLSILSTQEQYLPWFYSNYIQLICKKNITLSNTVFLDFYSHVFEENFNETVFFTCHPFLEIKNLVLPSNVLSADLFFSMLIEKYYVYLKLNEFFLPNRSAFQRDHYFHDNLLHGVDEKNKEAFFFGFNKNKNYSSDSLSFEKFELALESTVKNFRIEKETSLFSCTLFRARLNGQYSFDLKLVLESLQDYIIPRNSSINFANIKNIQNTDAYAFGIEIYSTLNEYLGLLSEKKVNFDIRPFQLLWEHKKCMVSRVSFIKTLYKDFDPNAELSRMFKEIEQQSLLLRNLMLLALNKSDPAASEKMQVRLTNILKLERISIVLLIEQLIKIMENYDLS</sequence>
<keyword evidence="2" id="KW-1185">Reference proteome</keyword>
<name>A0ABW0HSX4_9BACL</name>
<organism evidence="1 2">
    <name type="scientific">Cohnella soli</name>
    <dbReference type="NCBI Taxonomy" id="425005"/>
    <lineage>
        <taxon>Bacteria</taxon>
        <taxon>Bacillati</taxon>
        <taxon>Bacillota</taxon>
        <taxon>Bacilli</taxon>
        <taxon>Bacillales</taxon>
        <taxon>Paenibacillaceae</taxon>
        <taxon>Cohnella</taxon>
    </lineage>
</organism>
<dbReference type="EMBL" id="JBHSMI010000025">
    <property type="protein sequence ID" value="MFC5404219.1"/>
    <property type="molecule type" value="Genomic_DNA"/>
</dbReference>
<proteinExistence type="predicted"/>
<gene>
    <name evidence="1" type="ORF">ACFPOF_15860</name>
</gene>
<comment type="caution">
    <text evidence="1">The sequence shown here is derived from an EMBL/GenBank/DDBJ whole genome shotgun (WGS) entry which is preliminary data.</text>
</comment>
<dbReference type="Proteomes" id="UP001596113">
    <property type="component" value="Unassembled WGS sequence"/>
</dbReference>
<accession>A0ABW0HSX4</accession>
<protein>
    <submittedName>
        <fullName evidence="1">Uncharacterized protein</fullName>
    </submittedName>
</protein>
<evidence type="ECO:0000313" key="1">
    <source>
        <dbReference type="EMBL" id="MFC5404219.1"/>
    </source>
</evidence>
<dbReference type="RefSeq" id="WP_378134279.1">
    <property type="nucleotide sequence ID" value="NZ_JBHSMI010000025.1"/>
</dbReference>
<reference evidence="2" key="1">
    <citation type="journal article" date="2019" name="Int. J. Syst. Evol. Microbiol.">
        <title>The Global Catalogue of Microorganisms (GCM) 10K type strain sequencing project: providing services to taxonomists for standard genome sequencing and annotation.</title>
        <authorList>
            <consortium name="The Broad Institute Genomics Platform"/>
            <consortium name="The Broad Institute Genome Sequencing Center for Infectious Disease"/>
            <person name="Wu L."/>
            <person name="Ma J."/>
        </authorList>
    </citation>
    <scope>NUCLEOTIDE SEQUENCE [LARGE SCALE GENOMIC DNA]</scope>
    <source>
        <strain evidence="2">CGMCC 1.18575</strain>
    </source>
</reference>
<evidence type="ECO:0000313" key="2">
    <source>
        <dbReference type="Proteomes" id="UP001596113"/>
    </source>
</evidence>